<dbReference type="KEGG" id="nfn:NFRAN_0363"/>
<evidence type="ECO:0000256" key="1">
    <source>
        <dbReference type="SAM" id="Phobius"/>
    </source>
</evidence>
<proteinExistence type="predicted"/>
<name>A0A484I8T4_9ARCH</name>
<keyword evidence="1" id="KW-1133">Transmembrane helix</keyword>
<feature type="transmembrane region" description="Helical" evidence="1">
    <location>
        <begin position="12"/>
        <end position="33"/>
    </location>
</feature>
<evidence type="ECO:0000313" key="2">
    <source>
        <dbReference type="EMBL" id="VFJ12684.1"/>
    </source>
</evidence>
<accession>A0A484I8T4</accession>
<sequence>MYFQTYSMKINLLMSVAGIGAILTLAAIIGAPYPQTVMAQSNNTQEPNAMDYTGFHSNMEQIIGHIEKAIFNKINNNETNTLGHSLHPIEEILTLVTVPITNVDSSLNKTYFDNLYQLSSLASPGNSTVEEFVDKGNSSIALSYQVISAVIPRDVLGSAEHNSSVIRDLLTIAGAEYAEGVENGKIIMELEYQDGSAFVDRAYLLFNSTQIPNASAPVVNTTNNTSITTPSLNETGPVKSQIASEFSNLASSIEQLKDPSEIDAIIQKINNNLSPEGVNVTTSSQDYINKIRELLTQVVAAYEDNDTIKAKELATTAYLDNFEFIEKPIGEELSERGESLLREKLIQQIDTNAPIEEIKQNIADINIVLDESESVLSTNQ</sequence>
<organism evidence="2 3">
    <name type="scientific">Candidatus Nitrosocosmicus franklandianus</name>
    <dbReference type="NCBI Taxonomy" id="1798806"/>
    <lineage>
        <taxon>Archaea</taxon>
        <taxon>Nitrososphaerota</taxon>
        <taxon>Nitrososphaeria</taxon>
        <taxon>Nitrososphaerales</taxon>
        <taxon>Nitrososphaeraceae</taxon>
        <taxon>Candidatus Nitrosocosmicus</taxon>
    </lineage>
</organism>
<dbReference type="EMBL" id="LR216287">
    <property type="protein sequence ID" value="VFJ12684.1"/>
    <property type="molecule type" value="Genomic_DNA"/>
</dbReference>
<reference evidence="2 3" key="1">
    <citation type="submission" date="2019-02" db="EMBL/GenBank/DDBJ databases">
        <authorList>
            <person name="Lehtovirta-Morley E L."/>
        </authorList>
    </citation>
    <scope>NUCLEOTIDE SEQUENCE [LARGE SCALE GENOMIC DNA]</scope>
    <source>
        <strain evidence="2">NFRAN1</strain>
    </source>
</reference>
<dbReference type="AlphaFoldDB" id="A0A484I8T4"/>
<dbReference type="Proteomes" id="UP000294299">
    <property type="component" value="Chromosome NFRAN"/>
</dbReference>
<keyword evidence="1" id="KW-0472">Membrane</keyword>
<keyword evidence="3" id="KW-1185">Reference proteome</keyword>
<gene>
    <name evidence="2" type="ORF">NFRAN_0363</name>
</gene>
<keyword evidence="1" id="KW-0812">Transmembrane</keyword>
<evidence type="ECO:0000313" key="3">
    <source>
        <dbReference type="Proteomes" id="UP000294299"/>
    </source>
</evidence>
<protein>
    <submittedName>
        <fullName evidence="2">Uncharacterized protein</fullName>
    </submittedName>
</protein>